<sequence length="1109" mass="119837">MDVIKYLAAAHRFVLAIALGWVAFLNFSSLFTTGLQPVSPYALLGTIVLDIDCLFVTGYYRLVPWLLGWFLGHVGVFVSRAGLALAHVGVAVIQKGIALERRAVRIGLNLGLGSGLGPGLGLGGRLDDDNVLPAHLHGPGRGGHGRERPPLDPRPAGRRPPDGATTTGGGFTADLDLAGPACNVYGNDVASLVLTVAYQSADRVHVEIAPRYLSPQNTSWFELPDVLVPKPDAEPPGTVTHADLTLTWSNTPTFSFTLARSATGDVLFTTNGSNLVFEDQFVEFVSPLPANYNLYGLGEVIHGFRLGTNLTRTIFAADAGDPIDGNIYGSHPIYLDTRYFDKSTGAYVANATTAAAAATQYESYTHGVFLRNAHPQEVLLRPAGITWRTLGGTIDLYFYAGPTVDKVLQTYQKTTVGLPAMQQYFAFGYHQCRWGYANWSVLQDVVDNFKKANIPLETIWTDIDYMNQYRDFDNDQRRFDYNEGARFLSTLHANEQHYVPIVDSAIYVPNPDNASDAYAPYNRGVDVDAFLLNPDGSLYIGEVWPGYTVYPDWIGAVLNGTGAFSWWADELGRWHANVSYDGIWIDMSEVSSFCVGSCGSHNLSLNPVHPGFGLPGEPGSIITQHPEGFNLTNSTEASSVSSLAAAQATSAAAGTATAFSSSSLSSSSSLTTTSYFRTRPTPGARNINHPPYVINNINGDLAVHAVSPNATHHGGMVEYDTHNLFGHQILNATYHGLLAVFPEKRPFIIGRSTFAGTGKWAGHWGGDNTSLWAYMVFSIAQALSFSIFGIPMFGVDTCGFNGNADMELCARWMQLSAFFPFYRNHNTLSATSQEPYVWAEVADATRAAMAIRYSLLPYLYTLFAEAHATGTTVMRALSWEFPHEPWLANADHQFLLGPALLVTPCLEQGASTVDGVFPGTGTGTDNATADDTVWYDWYNQTAVRHSALQTTPGANVTLDAPLGHIPLFVRGGYVLPLQAPGPTTAASRRNPWSLLVALDRGGTARGTLYVDDGASVDPGADVLWVQFGVERATLHAAGNGSYVDTNPLANVTVLGVANEPTVVTWNGQALAAGGHQWSYDAAAQRLRVTQLQNNTAVGAWNATWTLSWA</sequence>
<dbReference type="SUPFAM" id="SSF51445">
    <property type="entry name" value="(Trans)glycosidases"/>
    <property type="match status" value="1"/>
</dbReference>
<dbReference type="Gene3D" id="2.60.40.1760">
    <property type="entry name" value="glycosyl hydrolase (family 31)"/>
    <property type="match status" value="1"/>
</dbReference>
<feature type="transmembrane region" description="Helical" evidence="8">
    <location>
        <begin position="6"/>
        <end position="27"/>
    </location>
</feature>
<dbReference type="Pfam" id="PF01055">
    <property type="entry name" value="Glyco_hydro_31_2nd"/>
    <property type="match status" value="1"/>
</dbReference>
<dbReference type="InterPro" id="IPR011013">
    <property type="entry name" value="Gal_mutarotase_sf_dom"/>
</dbReference>
<dbReference type="SUPFAM" id="SSF51011">
    <property type="entry name" value="Glycosyl hydrolase domain"/>
    <property type="match status" value="1"/>
</dbReference>
<evidence type="ECO:0000256" key="2">
    <source>
        <dbReference type="ARBA" id="ARBA00007806"/>
    </source>
</evidence>
<keyword evidence="8" id="KW-0472">Membrane</keyword>
<dbReference type="CDD" id="cd06602">
    <property type="entry name" value="GH31_MGAM_SI_GAA"/>
    <property type="match status" value="1"/>
</dbReference>
<evidence type="ECO:0000313" key="11">
    <source>
        <dbReference type="EMBL" id="OAA54165.1"/>
    </source>
</evidence>
<name>A0A162I9S8_9HYPO</name>
<proteinExistence type="inferred from homology"/>
<dbReference type="PANTHER" id="PTHR22762:SF133">
    <property type="entry name" value="P-TYPE DOMAIN-CONTAINING PROTEIN"/>
    <property type="match status" value="1"/>
</dbReference>
<evidence type="ECO:0000313" key="12">
    <source>
        <dbReference type="Proteomes" id="UP000076874"/>
    </source>
</evidence>
<protein>
    <recommendedName>
        <fullName evidence="3">alpha-glucosidase</fullName>
        <ecNumber evidence="3">3.2.1.20</ecNumber>
    </recommendedName>
</protein>
<evidence type="ECO:0000256" key="3">
    <source>
        <dbReference type="ARBA" id="ARBA00012741"/>
    </source>
</evidence>
<keyword evidence="4" id="KW-0378">Hydrolase</keyword>
<dbReference type="InterPro" id="IPR017853">
    <property type="entry name" value="GH"/>
</dbReference>
<dbReference type="SUPFAM" id="SSF74650">
    <property type="entry name" value="Galactose mutarotase-like"/>
    <property type="match status" value="1"/>
</dbReference>
<dbReference type="Gene3D" id="2.60.40.1180">
    <property type="entry name" value="Golgi alpha-mannosidase II"/>
    <property type="match status" value="2"/>
</dbReference>
<dbReference type="PROSITE" id="PS00129">
    <property type="entry name" value="GLYCOSYL_HYDROL_F31_1"/>
    <property type="match status" value="1"/>
</dbReference>
<dbReference type="AlphaFoldDB" id="A0A162I9S8"/>
<evidence type="ECO:0000256" key="5">
    <source>
        <dbReference type="ARBA" id="ARBA00023180"/>
    </source>
</evidence>
<feature type="transmembrane region" description="Helical" evidence="8">
    <location>
        <begin position="66"/>
        <end position="93"/>
    </location>
</feature>
<dbReference type="CDD" id="cd14752">
    <property type="entry name" value="GH31_N"/>
    <property type="match status" value="1"/>
</dbReference>
<evidence type="ECO:0000256" key="8">
    <source>
        <dbReference type="SAM" id="Phobius"/>
    </source>
</evidence>
<evidence type="ECO:0000259" key="10">
    <source>
        <dbReference type="Pfam" id="PF21365"/>
    </source>
</evidence>
<comment type="caution">
    <text evidence="11">The sequence shown here is derived from an EMBL/GenBank/DDBJ whole genome shotgun (WGS) entry which is preliminary data.</text>
</comment>
<dbReference type="GO" id="GO:0004558">
    <property type="term" value="F:alpha-1,4-glucosidase activity"/>
    <property type="evidence" value="ECO:0007669"/>
    <property type="project" value="UniProtKB-EC"/>
</dbReference>
<accession>A0A162I9S8</accession>
<comment type="similarity">
    <text evidence="2">Belongs to the glycosyl hydrolase 31 family.</text>
</comment>
<keyword evidence="12" id="KW-1185">Reference proteome</keyword>
<organism evidence="11 12">
    <name type="scientific">Niveomyces insectorum RCEF 264</name>
    <dbReference type="NCBI Taxonomy" id="1081102"/>
    <lineage>
        <taxon>Eukaryota</taxon>
        <taxon>Fungi</taxon>
        <taxon>Dikarya</taxon>
        <taxon>Ascomycota</taxon>
        <taxon>Pezizomycotina</taxon>
        <taxon>Sordariomycetes</taxon>
        <taxon>Hypocreomycetidae</taxon>
        <taxon>Hypocreales</taxon>
        <taxon>Cordycipitaceae</taxon>
        <taxon>Niveomyces</taxon>
    </lineage>
</organism>
<feature type="transmembrane region" description="Helical" evidence="8">
    <location>
        <begin position="39"/>
        <end position="60"/>
    </location>
</feature>
<reference evidence="11 12" key="1">
    <citation type="journal article" date="2016" name="Genome Biol. Evol.">
        <title>Divergent and convergent evolution of fungal pathogenicity.</title>
        <authorList>
            <person name="Shang Y."/>
            <person name="Xiao G."/>
            <person name="Zheng P."/>
            <person name="Cen K."/>
            <person name="Zhan S."/>
            <person name="Wang C."/>
        </authorList>
    </citation>
    <scope>NUCLEOTIDE SEQUENCE [LARGE SCALE GENOMIC DNA]</scope>
    <source>
        <strain evidence="11 12">RCEF 264</strain>
    </source>
</reference>
<dbReference type="GO" id="GO:0030246">
    <property type="term" value="F:carbohydrate binding"/>
    <property type="evidence" value="ECO:0007669"/>
    <property type="project" value="InterPro"/>
</dbReference>
<evidence type="ECO:0000259" key="9">
    <source>
        <dbReference type="Pfam" id="PF01055"/>
    </source>
</evidence>
<dbReference type="OrthoDB" id="5839090at2759"/>
<dbReference type="Gene3D" id="3.20.20.80">
    <property type="entry name" value="Glycosidases"/>
    <property type="match status" value="2"/>
</dbReference>
<gene>
    <name evidence="11" type="ORF">SPI_09099</name>
</gene>
<dbReference type="Pfam" id="PF21365">
    <property type="entry name" value="Glyco_hydro_31_3rd"/>
    <property type="match status" value="1"/>
</dbReference>
<keyword evidence="8" id="KW-1133">Transmembrane helix</keyword>
<dbReference type="GO" id="GO:0005975">
    <property type="term" value="P:carbohydrate metabolic process"/>
    <property type="evidence" value="ECO:0007669"/>
    <property type="project" value="InterPro"/>
</dbReference>
<comment type="catalytic activity">
    <reaction evidence="1">
        <text>Hydrolysis of terminal, non-reducing (1-&gt;4)-linked alpha-D-glucose residues with release of alpha-D-glucose.</text>
        <dbReference type="EC" id="3.2.1.20"/>
    </reaction>
</comment>
<evidence type="ECO:0000256" key="4">
    <source>
        <dbReference type="ARBA" id="ARBA00022801"/>
    </source>
</evidence>
<dbReference type="Proteomes" id="UP000076874">
    <property type="component" value="Unassembled WGS sequence"/>
</dbReference>
<evidence type="ECO:0000256" key="7">
    <source>
        <dbReference type="SAM" id="MobiDB-lite"/>
    </source>
</evidence>
<evidence type="ECO:0000256" key="6">
    <source>
        <dbReference type="ARBA" id="ARBA00023295"/>
    </source>
</evidence>
<dbReference type="InterPro" id="IPR000322">
    <property type="entry name" value="Glyco_hydro_31_TIM"/>
</dbReference>
<dbReference type="EMBL" id="AZHD01000025">
    <property type="protein sequence ID" value="OAA54165.1"/>
    <property type="molecule type" value="Genomic_DNA"/>
</dbReference>
<dbReference type="FunFam" id="3.20.20.80:FF:000138">
    <property type="entry name" value="Putative alpha-glucosidase AgdA"/>
    <property type="match status" value="1"/>
</dbReference>
<keyword evidence="6" id="KW-0326">Glycosidase</keyword>
<keyword evidence="5" id="KW-0325">Glycoprotein</keyword>
<dbReference type="STRING" id="1081102.A0A162I9S8"/>
<dbReference type="PANTHER" id="PTHR22762">
    <property type="entry name" value="ALPHA-GLUCOSIDASE"/>
    <property type="match status" value="1"/>
</dbReference>
<dbReference type="EC" id="3.2.1.20" evidence="3"/>
<feature type="domain" description="Glycoside hydrolase family 31 TIM barrel" evidence="9">
    <location>
        <begin position="419"/>
        <end position="862"/>
    </location>
</feature>
<feature type="domain" description="Glycosyl hydrolase family 31 C-terminal" evidence="10">
    <location>
        <begin position="870"/>
        <end position="975"/>
    </location>
</feature>
<keyword evidence="8" id="KW-0812">Transmembrane</keyword>
<dbReference type="InterPro" id="IPR048395">
    <property type="entry name" value="Glyco_hydro_31_C"/>
</dbReference>
<dbReference type="InterPro" id="IPR030458">
    <property type="entry name" value="Glyco_hydro_31_AS"/>
</dbReference>
<evidence type="ECO:0000256" key="1">
    <source>
        <dbReference type="ARBA" id="ARBA00001657"/>
    </source>
</evidence>
<dbReference type="InterPro" id="IPR013780">
    <property type="entry name" value="Glyco_hydro_b"/>
</dbReference>
<feature type="region of interest" description="Disordered" evidence="7">
    <location>
        <begin position="133"/>
        <end position="170"/>
    </location>
</feature>